<sequence>MPGATPRNQSKQQGRAPPPRKPAQKPPTTKSKDNRKKENIPELPPVIENFNTYKHKDGAIRRIGQEKDANHHIKFRRMAKTGGALTYHSFAPAKVVRVDDCYVYNQGKAPDGVIDTTALTVSLQCSELTHDIFYGNTVISNDCANRINAHLSQLLSVYQSRIQHLLDYACTPIDKRDRASLPDHARRSGIEYDPAVKY</sequence>
<accession>A0AAE7JEP1</accession>
<organism evidence="2 3">
    <name type="scientific">Frankliniella occidentalis associated mesonivirus 1</name>
    <dbReference type="NCBI Taxonomy" id="2767230"/>
    <lineage>
        <taxon>Viruses</taxon>
        <taxon>Riboviria</taxon>
        <taxon>Orthornavirae</taxon>
        <taxon>Pisuviricota</taxon>
        <taxon>Pisoniviricetes</taxon>
        <taxon>Nidovirales</taxon>
        <taxon>Mesnidovirineae</taxon>
        <taxon>Mesoniviridae</taxon>
        <taxon>Metotonivirinae</taxon>
        <taxon>Tofonivirus</taxon>
        <taxon>Fomevirus</taxon>
        <taxon>Tofonivirus foami</taxon>
    </lineage>
</organism>
<dbReference type="EMBL" id="MN714663">
    <property type="protein sequence ID" value="QNM37796.1"/>
    <property type="molecule type" value="Genomic_RNA"/>
</dbReference>
<feature type="compositionally biased region" description="Polar residues" evidence="1">
    <location>
        <begin position="1"/>
        <end position="10"/>
    </location>
</feature>
<dbReference type="RefSeq" id="YP_010800380.1">
    <property type="nucleotide sequence ID" value="NC_076856.1"/>
</dbReference>
<feature type="compositionally biased region" description="Basic and acidic residues" evidence="1">
    <location>
        <begin position="30"/>
        <end position="40"/>
    </location>
</feature>
<proteinExistence type="predicted"/>
<evidence type="ECO:0000256" key="1">
    <source>
        <dbReference type="SAM" id="MobiDB-lite"/>
    </source>
</evidence>
<dbReference type="Proteomes" id="UP000830404">
    <property type="component" value="Segment"/>
</dbReference>
<name>A0AAE7JEP1_9NIDO</name>
<feature type="compositionally biased region" description="Pro residues" evidence="1">
    <location>
        <begin position="16"/>
        <end position="25"/>
    </location>
</feature>
<evidence type="ECO:0000313" key="2">
    <source>
        <dbReference type="EMBL" id="QNM37796.1"/>
    </source>
</evidence>
<evidence type="ECO:0000313" key="3">
    <source>
        <dbReference type="Proteomes" id="UP000830404"/>
    </source>
</evidence>
<dbReference type="KEGG" id="vg:80538973"/>
<reference evidence="2" key="1">
    <citation type="submission" date="2019-11" db="EMBL/GenBank/DDBJ databases">
        <title>Complexity of the virome associated to tospovirus-transmitting thrips species.</title>
        <authorList>
            <person name="Chiapello M."/>
            <person name="Bosco L."/>
            <person name="Ciuffo M."/>
            <person name="Ottati S."/>
            <person name="Vallino M."/>
            <person name="Salem N."/>
            <person name="Rosa C."/>
            <person name="Tavella L."/>
            <person name="Turina M."/>
        </authorList>
    </citation>
    <scope>NUCLEOTIDE SEQUENCE</scope>
    <source>
        <strain evidence="2">Foameso1</strain>
    </source>
</reference>
<keyword evidence="3" id="KW-1185">Reference proteome</keyword>
<protein>
    <submittedName>
        <fullName evidence="2">Uncharacterized protein</fullName>
    </submittedName>
</protein>
<dbReference type="GeneID" id="80538973"/>
<feature type="region of interest" description="Disordered" evidence="1">
    <location>
        <begin position="1"/>
        <end position="44"/>
    </location>
</feature>